<proteinExistence type="predicted"/>
<protein>
    <recommendedName>
        <fullName evidence="3">Bacteriocin</fullName>
    </recommendedName>
</protein>
<evidence type="ECO:0008006" key="3">
    <source>
        <dbReference type="Google" id="ProtNLM"/>
    </source>
</evidence>
<name>A0AAE3YBK3_9FLAO</name>
<sequence length="56" mass="6154">MKTIKKLSRDEKKMINGGATQIQIEACGGEQFVCFMGGGRWGCWLKPGGKCYAPML</sequence>
<evidence type="ECO:0000313" key="1">
    <source>
        <dbReference type="EMBL" id="MDR6527445.1"/>
    </source>
</evidence>
<dbReference type="AlphaFoldDB" id="A0AAE3YBK3"/>
<reference evidence="1" key="1">
    <citation type="submission" date="2023-07" db="EMBL/GenBank/DDBJ databases">
        <title>Sorghum-associated microbial communities from plants grown in Nebraska, USA.</title>
        <authorList>
            <person name="Schachtman D."/>
        </authorList>
    </citation>
    <scope>NUCLEOTIDE SEQUENCE</scope>
    <source>
        <strain evidence="1">DS2360</strain>
    </source>
</reference>
<dbReference type="RefSeq" id="WP_157969924.1">
    <property type="nucleotide sequence ID" value="NZ_BJYH01000021.1"/>
</dbReference>
<gene>
    <name evidence="1" type="ORF">J2787_002837</name>
</gene>
<comment type="caution">
    <text evidence="1">The sequence shown here is derived from an EMBL/GenBank/DDBJ whole genome shotgun (WGS) entry which is preliminary data.</text>
</comment>
<dbReference type="EMBL" id="JAVDQY010000003">
    <property type="protein sequence ID" value="MDR6527445.1"/>
    <property type="molecule type" value="Genomic_DNA"/>
</dbReference>
<organism evidence="1 2">
    <name type="scientific">Chryseobacterium rhizosphaerae</name>
    <dbReference type="NCBI Taxonomy" id="395937"/>
    <lineage>
        <taxon>Bacteria</taxon>
        <taxon>Pseudomonadati</taxon>
        <taxon>Bacteroidota</taxon>
        <taxon>Flavobacteriia</taxon>
        <taxon>Flavobacteriales</taxon>
        <taxon>Weeksellaceae</taxon>
        <taxon>Chryseobacterium group</taxon>
        <taxon>Chryseobacterium</taxon>
    </lineage>
</organism>
<evidence type="ECO:0000313" key="2">
    <source>
        <dbReference type="Proteomes" id="UP001184861"/>
    </source>
</evidence>
<accession>A0AAE3YBK3</accession>
<dbReference type="Proteomes" id="UP001184861">
    <property type="component" value="Unassembled WGS sequence"/>
</dbReference>